<evidence type="ECO:0000256" key="2">
    <source>
        <dbReference type="SAM" id="MobiDB-lite"/>
    </source>
</evidence>
<gene>
    <name evidence="4" type="primary">Contig2622.g2816</name>
    <name evidence="4" type="ORF">STYLEM_17832</name>
</gene>
<dbReference type="InParanoid" id="A0A078B594"/>
<feature type="chain" id="PRO_5001729913" evidence="3">
    <location>
        <begin position="19"/>
        <end position="206"/>
    </location>
</feature>
<keyword evidence="1" id="KW-0175">Coiled coil</keyword>
<evidence type="ECO:0000313" key="4">
    <source>
        <dbReference type="EMBL" id="CDW88708.1"/>
    </source>
</evidence>
<feature type="region of interest" description="Disordered" evidence="2">
    <location>
        <begin position="66"/>
        <end position="98"/>
    </location>
</feature>
<name>A0A078B594_STYLE</name>
<organism evidence="4 5">
    <name type="scientific">Stylonychia lemnae</name>
    <name type="common">Ciliate</name>
    <dbReference type="NCBI Taxonomy" id="5949"/>
    <lineage>
        <taxon>Eukaryota</taxon>
        <taxon>Sar</taxon>
        <taxon>Alveolata</taxon>
        <taxon>Ciliophora</taxon>
        <taxon>Intramacronucleata</taxon>
        <taxon>Spirotrichea</taxon>
        <taxon>Stichotrichia</taxon>
        <taxon>Sporadotrichida</taxon>
        <taxon>Oxytrichidae</taxon>
        <taxon>Stylonychinae</taxon>
        <taxon>Stylonychia</taxon>
    </lineage>
</organism>
<accession>A0A078B594</accession>
<dbReference type="AlphaFoldDB" id="A0A078B594"/>
<keyword evidence="5" id="KW-1185">Reference proteome</keyword>
<protein>
    <submittedName>
        <fullName evidence="4">Uncharacterized protein</fullName>
    </submittedName>
</protein>
<evidence type="ECO:0000256" key="3">
    <source>
        <dbReference type="SAM" id="SignalP"/>
    </source>
</evidence>
<feature type="coiled-coil region" evidence="1">
    <location>
        <begin position="31"/>
        <end position="65"/>
    </location>
</feature>
<evidence type="ECO:0000256" key="1">
    <source>
        <dbReference type="SAM" id="Coils"/>
    </source>
</evidence>
<evidence type="ECO:0000313" key="5">
    <source>
        <dbReference type="Proteomes" id="UP000039865"/>
    </source>
</evidence>
<dbReference type="EMBL" id="CCKQ01016826">
    <property type="protein sequence ID" value="CDW88708.1"/>
    <property type="molecule type" value="Genomic_DNA"/>
</dbReference>
<feature type="signal peptide" evidence="3">
    <location>
        <begin position="1"/>
        <end position="18"/>
    </location>
</feature>
<sequence>MKKYISLAVALFVGVVSTAPSHHNHSSAHQVQHKEEILNKIYSQIDEMEADLRFIKSEISRFEAEQANQTESVDSKATIDSSAVAENSDKKAEEVAVSNPLRDEDELNVESFMNSIIIQNAATKKTKKPGEGTVFGDISKVIADWFKAHDNPTDSQLDDLIDTLRQYGINAHTNKGQTALDACTQFAEQSQINQITRRAQNQDTWK</sequence>
<reference evidence="4 5" key="1">
    <citation type="submission" date="2014-06" db="EMBL/GenBank/DDBJ databases">
        <authorList>
            <person name="Swart Estienne"/>
        </authorList>
    </citation>
    <scope>NUCLEOTIDE SEQUENCE [LARGE SCALE GENOMIC DNA]</scope>
    <source>
        <strain evidence="4 5">130c</strain>
    </source>
</reference>
<keyword evidence="3" id="KW-0732">Signal</keyword>
<dbReference type="Proteomes" id="UP000039865">
    <property type="component" value="Unassembled WGS sequence"/>
</dbReference>
<proteinExistence type="predicted"/>